<proteinExistence type="predicted"/>
<name>A0ABR0A671_9CRUS</name>
<organism evidence="1 2">
    <name type="scientific">Daphnia magna</name>
    <dbReference type="NCBI Taxonomy" id="35525"/>
    <lineage>
        <taxon>Eukaryota</taxon>
        <taxon>Metazoa</taxon>
        <taxon>Ecdysozoa</taxon>
        <taxon>Arthropoda</taxon>
        <taxon>Crustacea</taxon>
        <taxon>Branchiopoda</taxon>
        <taxon>Diplostraca</taxon>
        <taxon>Cladocera</taxon>
        <taxon>Anomopoda</taxon>
        <taxon>Daphniidae</taxon>
        <taxon>Daphnia</taxon>
    </lineage>
</organism>
<dbReference type="Proteomes" id="UP001234178">
    <property type="component" value="Unassembled WGS sequence"/>
</dbReference>
<accession>A0ABR0A671</accession>
<protein>
    <submittedName>
        <fullName evidence="1">Uncharacterized protein</fullName>
    </submittedName>
</protein>
<dbReference type="EMBL" id="JAOYFB010000036">
    <property type="protein sequence ID" value="KAK4020642.1"/>
    <property type="molecule type" value="Genomic_DNA"/>
</dbReference>
<comment type="caution">
    <text evidence="1">The sequence shown here is derived from an EMBL/GenBank/DDBJ whole genome shotgun (WGS) entry which is preliminary data.</text>
</comment>
<keyword evidence="2" id="KW-1185">Reference proteome</keyword>
<sequence>MKNPNENRVRACTVSADGSCVNLHSRFVRCSYAPVCPCRARIHAASTEEERKKKNEMQSSSKCRVEAKGESFLSFCLFAEQEFFVTALEQHNDHCHSAVFS</sequence>
<gene>
    <name evidence="1" type="ORF">OUZ56_002605</name>
</gene>
<reference evidence="1 2" key="1">
    <citation type="journal article" date="2023" name="Nucleic Acids Res.">
        <title>The hologenome of Daphnia magna reveals possible DNA methylation and microbiome-mediated evolution of the host genome.</title>
        <authorList>
            <person name="Chaturvedi A."/>
            <person name="Li X."/>
            <person name="Dhandapani V."/>
            <person name="Marshall H."/>
            <person name="Kissane S."/>
            <person name="Cuenca-Cambronero M."/>
            <person name="Asole G."/>
            <person name="Calvet F."/>
            <person name="Ruiz-Romero M."/>
            <person name="Marangio P."/>
            <person name="Guigo R."/>
            <person name="Rago D."/>
            <person name="Mirbahai L."/>
            <person name="Eastwood N."/>
            <person name="Colbourne J.K."/>
            <person name="Zhou J."/>
            <person name="Mallon E."/>
            <person name="Orsini L."/>
        </authorList>
    </citation>
    <scope>NUCLEOTIDE SEQUENCE [LARGE SCALE GENOMIC DNA]</scope>
    <source>
        <strain evidence="1">LRV0_1</strain>
    </source>
</reference>
<evidence type="ECO:0000313" key="2">
    <source>
        <dbReference type="Proteomes" id="UP001234178"/>
    </source>
</evidence>
<evidence type="ECO:0000313" key="1">
    <source>
        <dbReference type="EMBL" id="KAK4020642.1"/>
    </source>
</evidence>